<evidence type="ECO:0000256" key="4">
    <source>
        <dbReference type="SAM" id="Phobius"/>
    </source>
</evidence>
<evidence type="ECO:0000313" key="6">
    <source>
        <dbReference type="Proteomes" id="UP000828390"/>
    </source>
</evidence>
<keyword evidence="4" id="KW-1133">Transmembrane helix</keyword>
<keyword evidence="3" id="KW-0175">Coiled coil</keyword>
<protein>
    <submittedName>
        <fullName evidence="5">Uncharacterized protein</fullName>
    </submittedName>
</protein>
<evidence type="ECO:0000256" key="1">
    <source>
        <dbReference type="ARBA" id="ARBA00007457"/>
    </source>
</evidence>
<comment type="similarity">
    <text evidence="1">Belongs to the RGS7BP/RGS9BP family.</text>
</comment>
<comment type="caution">
    <text evidence="5">The sequence shown here is derived from an EMBL/GenBank/DDBJ whole genome shotgun (WGS) entry which is preliminary data.</text>
</comment>
<dbReference type="PANTHER" id="PTHR21029">
    <property type="entry name" value="R-SEVEN BINDING PROTEIN (R7BP) HOMOLOG"/>
    <property type="match status" value="1"/>
</dbReference>
<sequence length="244" mass="27632">ILKEINEETARYCILASLLGTRADGEMLRRKLKLSRGRIWDHTKQAQSKLIPVLKRKASRACHDEELERMYRAFSACLEFLEEQYSVSMYIEHDFILDTDQTILINAGISENSLPKKMYDKLLVDRLPGTDILSVKSFGSGDALSTTTDDVQNLQREIEELRELVYSMNQSIAIQSWEIDPEMETEKFTIHMENGESVGESVGPTEQSSEENESRKIRCVSIVIVVIMIVIVGGIVGILMGVLD</sequence>
<gene>
    <name evidence="5" type="ORF">DPMN_114031</name>
</gene>
<evidence type="ECO:0000256" key="2">
    <source>
        <dbReference type="ARBA" id="ARBA00022700"/>
    </source>
</evidence>
<dbReference type="Proteomes" id="UP000828390">
    <property type="component" value="Unassembled WGS sequence"/>
</dbReference>
<feature type="non-terminal residue" evidence="5">
    <location>
        <position position="244"/>
    </location>
</feature>
<feature type="transmembrane region" description="Helical" evidence="4">
    <location>
        <begin position="219"/>
        <end position="243"/>
    </location>
</feature>
<keyword evidence="2" id="KW-0734">Signal transduction inhibitor</keyword>
<evidence type="ECO:0000256" key="3">
    <source>
        <dbReference type="SAM" id="Coils"/>
    </source>
</evidence>
<dbReference type="GO" id="GO:0009968">
    <property type="term" value="P:negative regulation of signal transduction"/>
    <property type="evidence" value="ECO:0007669"/>
    <property type="project" value="UniProtKB-KW"/>
</dbReference>
<keyword evidence="4" id="KW-0812">Transmembrane</keyword>
<keyword evidence="4" id="KW-0472">Membrane</keyword>
<accession>A0A9D4KK37</accession>
<keyword evidence="6" id="KW-1185">Reference proteome</keyword>
<dbReference type="InterPro" id="IPR026512">
    <property type="entry name" value="RGS7BP/RGS9BP"/>
</dbReference>
<dbReference type="AlphaFoldDB" id="A0A9D4KK37"/>
<name>A0A9D4KK37_DREPO</name>
<evidence type="ECO:0000313" key="5">
    <source>
        <dbReference type="EMBL" id="KAH3840581.1"/>
    </source>
</evidence>
<feature type="coiled-coil region" evidence="3">
    <location>
        <begin position="144"/>
        <end position="171"/>
    </location>
</feature>
<proteinExistence type="inferred from homology"/>
<organism evidence="5 6">
    <name type="scientific">Dreissena polymorpha</name>
    <name type="common">Zebra mussel</name>
    <name type="synonym">Mytilus polymorpha</name>
    <dbReference type="NCBI Taxonomy" id="45954"/>
    <lineage>
        <taxon>Eukaryota</taxon>
        <taxon>Metazoa</taxon>
        <taxon>Spiralia</taxon>
        <taxon>Lophotrochozoa</taxon>
        <taxon>Mollusca</taxon>
        <taxon>Bivalvia</taxon>
        <taxon>Autobranchia</taxon>
        <taxon>Heteroconchia</taxon>
        <taxon>Euheterodonta</taxon>
        <taxon>Imparidentia</taxon>
        <taxon>Neoheterodontei</taxon>
        <taxon>Myida</taxon>
        <taxon>Dreissenoidea</taxon>
        <taxon>Dreissenidae</taxon>
        <taxon>Dreissena</taxon>
    </lineage>
</organism>
<reference evidence="5" key="1">
    <citation type="journal article" date="2019" name="bioRxiv">
        <title>The Genome of the Zebra Mussel, Dreissena polymorpha: A Resource for Invasive Species Research.</title>
        <authorList>
            <person name="McCartney M.A."/>
            <person name="Auch B."/>
            <person name="Kono T."/>
            <person name="Mallez S."/>
            <person name="Zhang Y."/>
            <person name="Obille A."/>
            <person name="Becker A."/>
            <person name="Abrahante J.E."/>
            <person name="Garbe J."/>
            <person name="Badalamenti J.P."/>
            <person name="Herman A."/>
            <person name="Mangelson H."/>
            <person name="Liachko I."/>
            <person name="Sullivan S."/>
            <person name="Sone E.D."/>
            <person name="Koren S."/>
            <person name="Silverstein K.A.T."/>
            <person name="Beckman K.B."/>
            <person name="Gohl D.M."/>
        </authorList>
    </citation>
    <scope>NUCLEOTIDE SEQUENCE</scope>
    <source>
        <strain evidence="5">Duluth1</strain>
        <tissue evidence="5">Whole animal</tissue>
    </source>
</reference>
<dbReference type="EMBL" id="JAIWYP010000004">
    <property type="protein sequence ID" value="KAH3840581.1"/>
    <property type="molecule type" value="Genomic_DNA"/>
</dbReference>
<reference evidence="5" key="2">
    <citation type="submission" date="2020-11" db="EMBL/GenBank/DDBJ databases">
        <authorList>
            <person name="McCartney M.A."/>
            <person name="Auch B."/>
            <person name="Kono T."/>
            <person name="Mallez S."/>
            <person name="Becker A."/>
            <person name="Gohl D.M."/>
            <person name="Silverstein K.A.T."/>
            <person name="Koren S."/>
            <person name="Bechman K.B."/>
            <person name="Herman A."/>
            <person name="Abrahante J.E."/>
            <person name="Garbe J."/>
        </authorList>
    </citation>
    <scope>NUCLEOTIDE SEQUENCE</scope>
    <source>
        <strain evidence="5">Duluth1</strain>
        <tissue evidence="5">Whole animal</tissue>
    </source>
</reference>